<evidence type="ECO:0000313" key="2">
    <source>
        <dbReference type="EMBL" id="MCF5628540.1"/>
    </source>
</evidence>
<evidence type="ECO:0000259" key="1">
    <source>
        <dbReference type="Pfam" id="PF15607"/>
    </source>
</evidence>
<sequence>MIPSARQGDMHLCPLPGHGSTPIVTASSDTLINGMSAARVGDLCACGALIVTGFPAIIINGRPMAHLGSPTSHGGTIISGSLDVGGGFDFGAAAGPAIDFSRLGILRSDGSLDALKLDQLVADPELHEKASAAEALFSPAASSTTTDPVCNHPDQMEELARYIADEMNRNLLHPTVQKLKKLLNYDAAEETRKWMELPWYAQLGAQNNPQTIAAANTAAAMAIWTEKVGQNREWDHKPKILEKFNNDTRHKQGKYSYYYDIWSNIHYGYIGMAAGFSESVLLDGAGLEQIASEILVKAKNPIEKPWPAPSEGIAGLRAWDDDPDRISIGIGISLHRQSPEGAVQASEIMKAVLSVHNDQWGDALRLHTCFDKSIKKSNR</sequence>
<protein>
    <recommendedName>
        <fullName evidence="1">Bacterial toxin 44 domain-containing protein</fullName>
    </recommendedName>
</protein>
<name>A0A9Q4FG96_PSESX</name>
<accession>A0A9Q4FG96</accession>
<dbReference type="InterPro" id="IPR028946">
    <property type="entry name" value="Ntox44"/>
</dbReference>
<organism evidence="2 3">
    <name type="scientific">Pseudomonas syringae</name>
    <dbReference type="NCBI Taxonomy" id="317"/>
    <lineage>
        <taxon>Bacteria</taxon>
        <taxon>Pseudomonadati</taxon>
        <taxon>Pseudomonadota</taxon>
        <taxon>Gammaproteobacteria</taxon>
        <taxon>Pseudomonadales</taxon>
        <taxon>Pseudomonadaceae</taxon>
        <taxon>Pseudomonas</taxon>
    </lineage>
</organism>
<feature type="domain" description="Bacterial toxin 44" evidence="1">
    <location>
        <begin position="224"/>
        <end position="337"/>
    </location>
</feature>
<reference evidence="2" key="1">
    <citation type="submission" date="2019-11" db="EMBL/GenBank/DDBJ databases">
        <title>Epiphytic Pseudomonas syringae from cherry orchards.</title>
        <authorList>
            <person name="Hulin M.T."/>
        </authorList>
    </citation>
    <scope>NUCLEOTIDE SEQUENCE</scope>
    <source>
        <strain evidence="2">PA-2-5E</strain>
    </source>
</reference>
<proteinExistence type="predicted"/>
<comment type="caution">
    <text evidence="2">The sequence shown here is derived from an EMBL/GenBank/DDBJ whole genome shotgun (WGS) entry which is preliminary data.</text>
</comment>
<gene>
    <name evidence="2" type="ORF">GIV53_04315</name>
</gene>
<dbReference type="AlphaFoldDB" id="A0A9Q4FG96"/>
<dbReference type="CDD" id="cd14743">
    <property type="entry name" value="PAAR_CT_1"/>
    <property type="match status" value="1"/>
</dbReference>
<dbReference type="Pfam" id="PF15607">
    <property type="entry name" value="Ntox44"/>
    <property type="match status" value="1"/>
</dbReference>
<dbReference type="EMBL" id="WKAE01000026">
    <property type="protein sequence ID" value="MCF5628540.1"/>
    <property type="molecule type" value="Genomic_DNA"/>
</dbReference>
<dbReference type="Gene3D" id="2.60.200.60">
    <property type="match status" value="1"/>
</dbReference>
<dbReference type="RefSeq" id="WP_236423258.1">
    <property type="nucleotide sequence ID" value="NZ_CAWQUS010000082.1"/>
</dbReference>
<dbReference type="Pfam" id="PF05488">
    <property type="entry name" value="PAAR_motif"/>
    <property type="match status" value="1"/>
</dbReference>
<dbReference type="Proteomes" id="UP000814010">
    <property type="component" value="Unassembled WGS sequence"/>
</dbReference>
<evidence type="ECO:0000313" key="3">
    <source>
        <dbReference type="Proteomes" id="UP000814010"/>
    </source>
</evidence>
<dbReference type="InterPro" id="IPR008727">
    <property type="entry name" value="PAAR_motif"/>
</dbReference>